<evidence type="ECO:0000256" key="2">
    <source>
        <dbReference type="ARBA" id="ARBA00019841"/>
    </source>
</evidence>
<evidence type="ECO:0000256" key="3">
    <source>
        <dbReference type="ARBA" id="ARBA00022722"/>
    </source>
</evidence>
<dbReference type="InterPro" id="IPR038763">
    <property type="entry name" value="DHH_sf"/>
</dbReference>
<protein>
    <recommendedName>
        <fullName evidence="2">Single-stranded-DNA-specific exonuclease RecJ</fullName>
    </recommendedName>
</protein>
<dbReference type="InterPro" id="IPR018779">
    <property type="entry name" value="RecJ_C"/>
</dbReference>
<dbReference type="PANTHER" id="PTHR30255">
    <property type="entry name" value="SINGLE-STRANDED-DNA-SPECIFIC EXONUCLEASE RECJ"/>
    <property type="match status" value="1"/>
</dbReference>
<dbReference type="Gene3D" id="3.10.310.30">
    <property type="match status" value="1"/>
</dbReference>
<dbReference type="Pfam" id="PF01368">
    <property type="entry name" value="DHH"/>
    <property type="match status" value="1"/>
</dbReference>
<dbReference type="Pfam" id="PF17768">
    <property type="entry name" value="RecJ_OB"/>
    <property type="match status" value="1"/>
</dbReference>
<dbReference type="Proteomes" id="UP000602284">
    <property type="component" value="Unassembled WGS sequence"/>
</dbReference>
<accession>A0ABS1JBA2</accession>
<evidence type="ECO:0000259" key="8">
    <source>
        <dbReference type="Pfam" id="PF02272"/>
    </source>
</evidence>
<dbReference type="NCBIfam" id="TIGR00644">
    <property type="entry name" value="recJ"/>
    <property type="match status" value="1"/>
</dbReference>
<reference evidence="11 12" key="1">
    <citation type="submission" date="2021-01" db="EMBL/GenBank/DDBJ databases">
        <title>Tumebacillus sp. strain ITR2 16S ribosomal RNA gene Genome sequencing and assembly.</title>
        <authorList>
            <person name="Kang M."/>
        </authorList>
    </citation>
    <scope>NUCLEOTIDE SEQUENCE [LARGE SCALE GENOMIC DNA]</scope>
    <source>
        <strain evidence="11 12">ITR2</strain>
    </source>
</reference>
<evidence type="ECO:0000256" key="5">
    <source>
        <dbReference type="ARBA" id="ARBA00022839"/>
    </source>
</evidence>
<dbReference type="InterPro" id="IPR001667">
    <property type="entry name" value="DDH_dom"/>
</dbReference>
<comment type="caution">
    <text evidence="11">The sequence shown here is derived from an EMBL/GenBank/DDBJ whole genome shotgun (WGS) entry which is preliminary data.</text>
</comment>
<evidence type="ECO:0000256" key="6">
    <source>
        <dbReference type="SAM" id="Coils"/>
    </source>
</evidence>
<organism evidence="11 12">
    <name type="scientific">Tumebacillus amylolyticus</name>
    <dbReference type="NCBI Taxonomy" id="2801339"/>
    <lineage>
        <taxon>Bacteria</taxon>
        <taxon>Bacillati</taxon>
        <taxon>Bacillota</taxon>
        <taxon>Bacilli</taxon>
        <taxon>Bacillales</taxon>
        <taxon>Alicyclobacillaceae</taxon>
        <taxon>Tumebacillus</taxon>
    </lineage>
</organism>
<comment type="similarity">
    <text evidence="1">Belongs to the RecJ family.</text>
</comment>
<keyword evidence="6" id="KW-0175">Coiled coil</keyword>
<gene>
    <name evidence="11" type="primary">recJ</name>
    <name evidence="11" type="ORF">JJB07_12485</name>
</gene>
<feature type="coiled-coil region" evidence="6">
    <location>
        <begin position="420"/>
        <end position="447"/>
    </location>
</feature>
<sequence>MQKPKRWVVLEADELQVHALADEVGVSPILARLLWRRGLRTAEDAQRFLYPGREGISDPFLMRDMDKAVARIRSAIDRRERIMIYGDYDADGATSTALLYLALQAIDADVEYYIPDRFSEGYGLNGPALQQAKERGFDLVITVDNGISAVEEARLAASIGLDLIVTDHHTPPDVLPDAYAILNPKQPGCLYPEKMLAGVGVAWKLVQALYERVPDEFLDLAAIGTVADLAPLQGENRLITMFGLDAMNVVPRPGVRALIEVAGLTGKKVTAGHIGFSFGPRINAAGRLDSATYAVELLTTTDSDKARELAEFLDARNRERQEIGESIFEQAVALVDANPQWLEGRVLVVPSAGWNEGVIGIVASRLVERYYRPTLMIALNGEGGGKSSARSIHGFDLYTALSKCADLLGHYGGHKMAAGFSIAEEQIDELRSRMNDIAQEMLTEEDMQPKIDVDMVLDLNSVNLDLVEQMERLAPYGFGNPSPRFSFQGLDLEQTRVVGKDASHLQIRVKQANRTLDCIAFRRSADQPMLESLASIDIVGELSVNEWNGRRSLQMQLGDWRANAVQCFDKRGCGDKAVWLETRKEPLTVLFFQEANLREIEKRLFGYPWNEGKYRLVLADDEGRTSVVAGAEEPAEHLVLFDLPATLAQFEGALQSMEPFEKVYVIYGEADENLCRHAAVNWLPERNAFTYAYRYLQRMGTVSYEQMLAEMRPLTHEGVHTILAVFTELEFALPQGTEGNEFASNPNAARRELTEAPTYQQQAKRFQQLKEVRAKLLTASTDTLREWLVPQLMRRA</sequence>
<dbReference type="EMBL" id="JAEQNB010000003">
    <property type="protein sequence ID" value="MBL0387470.1"/>
    <property type="molecule type" value="Genomic_DNA"/>
</dbReference>
<dbReference type="SUPFAM" id="SSF64182">
    <property type="entry name" value="DHH phosphoesterases"/>
    <property type="match status" value="1"/>
</dbReference>
<feature type="domain" description="DDH" evidence="7">
    <location>
        <begin position="81"/>
        <end position="225"/>
    </location>
</feature>
<dbReference type="GO" id="GO:0004527">
    <property type="term" value="F:exonuclease activity"/>
    <property type="evidence" value="ECO:0007669"/>
    <property type="project" value="UniProtKB-KW"/>
</dbReference>
<dbReference type="InterPro" id="IPR003156">
    <property type="entry name" value="DHHA1_dom"/>
</dbReference>
<evidence type="ECO:0000259" key="7">
    <source>
        <dbReference type="Pfam" id="PF01368"/>
    </source>
</evidence>
<keyword evidence="5 11" id="KW-0269">Exonuclease</keyword>
<evidence type="ECO:0000259" key="10">
    <source>
        <dbReference type="Pfam" id="PF17768"/>
    </source>
</evidence>
<evidence type="ECO:0000259" key="9">
    <source>
        <dbReference type="Pfam" id="PF10141"/>
    </source>
</evidence>
<dbReference type="InterPro" id="IPR051673">
    <property type="entry name" value="SSDNA_exonuclease_RecJ"/>
</dbReference>
<dbReference type="InterPro" id="IPR004610">
    <property type="entry name" value="RecJ"/>
</dbReference>
<evidence type="ECO:0000313" key="11">
    <source>
        <dbReference type="EMBL" id="MBL0387470.1"/>
    </source>
</evidence>
<evidence type="ECO:0000256" key="1">
    <source>
        <dbReference type="ARBA" id="ARBA00005915"/>
    </source>
</evidence>
<dbReference type="Pfam" id="PF02272">
    <property type="entry name" value="DHHA1"/>
    <property type="match status" value="1"/>
</dbReference>
<keyword evidence="12" id="KW-1185">Reference proteome</keyword>
<keyword evidence="3" id="KW-0540">Nuclease</keyword>
<dbReference type="RefSeq" id="WP_201635483.1">
    <property type="nucleotide sequence ID" value="NZ_JAEQNB010000003.1"/>
</dbReference>
<keyword evidence="4" id="KW-0378">Hydrolase</keyword>
<dbReference type="Gene3D" id="3.90.1640.30">
    <property type="match status" value="1"/>
</dbReference>
<dbReference type="Pfam" id="PF10141">
    <property type="entry name" value="ssDNA-exonuc_C"/>
    <property type="match status" value="1"/>
</dbReference>
<feature type="domain" description="RecJ OB" evidence="10">
    <location>
        <begin position="453"/>
        <end position="558"/>
    </location>
</feature>
<evidence type="ECO:0000313" key="12">
    <source>
        <dbReference type="Proteomes" id="UP000602284"/>
    </source>
</evidence>
<feature type="domain" description="DHHA1" evidence="8">
    <location>
        <begin position="345"/>
        <end position="439"/>
    </location>
</feature>
<dbReference type="PANTHER" id="PTHR30255:SF2">
    <property type="entry name" value="SINGLE-STRANDED-DNA-SPECIFIC EXONUCLEASE RECJ"/>
    <property type="match status" value="1"/>
</dbReference>
<evidence type="ECO:0000256" key="4">
    <source>
        <dbReference type="ARBA" id="ARBA00022801"/>
    </source>
</evidence>
<proteinExistence type="inferred from homology"/>
<dbReference type="InterPro" id="IPR041122">
    <property type="entry name" value="RecJ_OB"/>
</dbReference>
<feature type="domain" description="Single-stranded-DNA-specific exonuclease RecJ C-terminal" evidence="9">
    <location>
        <begin position="566"/>
        <end position="788"/>
    </location>
</feature>
<name>A0ABS1JBA2_9BACL</name>